<evidence type="ECO:0000313" key="2">
    <source>
        <dbReference type="Proteomes" id="UP000199093"/>
    </source>
</evidence>
<accession>A0A1G8NDB3</accession>
<sequence length="149" mass="17144">MTGKTSDLGELRHITSLLRARALEDVRRERLEEDRLRAEQGEIDRMREAARSAAQAVSLQRLIGADTLWQGWLTSRRMEINRQMAMVRARQAHHLAVARLAFSRDEAVASLQSRERQARQSDAERQQAQKLEALLFLRRLQAVDQAETS</sequence>
<protein>
    <recommendedName>
        <fullName evidence="3">Flagellar FliJ protein</fullName>
    </recommendedName>
</protein>
<dbReference type="EMBL" id="FNEJ01000010">
    <property type="protein sequence ID" value="SDI78249.1"/>
    <property type="molecule type" value="Genomic_DNA"/>
</dbReference>
<evidence type="ECO:0008006" key="3">
    <source>
        <dbReference type="Google" id="ProtNLM"/>
    </source>
</evidence>
<evidence type="ECO:0000313" key="1">
    <source>
        <dbReference type="EMBL" id="SDI78249.1"/>
    </source>
</evidence>
<dbReference type="AlphaFoldDB" id="A0A1G8NDB3"/>
<dbReference type="STRING" id="555512.SAMN04487993_10102"/>
<organism evidence="1 2">
    <name type="scientific">Salipiger marinus</name>
    <dbReference type="NCBI Taxonomy" id="555512"/>
    <lineage>
        <taxon>Bacteria</taxon>
        <taxon>Pseudomonadati</taxon>
        <taxon>Pseudomonadota</taxon>
        <taxon>Alphaproteobacteria</taxon>
        <taxon>Rhodobacterales</taxon>
        <taxon>Roseobacteraceae</taxon>
        <taxon>Salipiger</taxon>
    </lineage>
</organism>
<gene>
    <name evidence="1" type="ORF">SAMN04487993_10102</name>
</gene>
<name>A0A1G8NDB3_9RHOB</name>
<reference evidence="1 2" key="1">
    <citation type="submission" date="2016-10" db="EMBL/GenBank/DDBJ databases">
        <authorList>
            <person name="de Groot N.N."/>
        </authorList>
    </citation>
    <scope>NUCLEOTIDE SEQUENCE [LARGE SCALE GENOMIC DNA]</scope>
    <source>
        <strain evidence="1 2">DSM 26424</strain>
    </source>
</reference>
<keyword evidence="2" id="KW-1185">Reference proteome</keyword>
<dbReference type="OrthoDB" id="7861976at2"/>
<dbReference type="Proteomes" id="UP000199093">
    <property type="component" value="Unassembled WGS sequence"/>
</dbReference>
<dbReference type="RefSeq" id="WP_089847453.1">
    <property type="nucleotide sequence ID" value="NZ_FNEJ01000010.1"/>
</dbReference>
<proteinExistence type="predicted"/>